<dbReference type="RefSeq" id="WP_148309340.1">
    <property type="nucleotide sequence ID" value="NZ_BAAABQ010000031.1"/>
</dbReference>
<organism evidence="1 2">
    <name type="scientific">Kutzneria viridogrisea</name>
    <dbReference type="NCBI Taxonomy" id="47990"/>
    <lineage>
        <taxon>Bacteria</taxon>
        <taxon>Bacillati</taxon>
        <taxon>Actinomycetota</taxon>
        <taxon>Actinomycetes</taxon>
        <taxon>Pseudonocardiales</taxon>
        <taxon>Pseudonocardiaceae</taxon>
        <taxon>Kutzneria</taxon>
    </lineage>
</organism>
<sequence length="77" mass="8252">MTAPIPSLADARVVAAPALREAALVLDALAVLVGKRDKEVAARIRAVVTEVEAGQRIERPCCDNPWRATIESTLTED</sequence>
<protein>
    <submittedName>
        <fullName evidence="1">Uncharacterized protein</fullName>
    </submittedName>
</protein>
<gene>
    <name evidence="1" type="ORF">BC739_007050</name>
</gene>
<evidence type="ECO:0000313" key="1">
    <source>
        <dbReference type="EMBL" id="MBA8929817.1"/>
    </source>
</evidence>
<dbReference type="EMBL" id="JACJID010000006">
    <property type="protein sequence ID" value="MBA8929817.1"/>
    <property type="molecule type" value="Genomic_DNA"/>
</dbReference>
<name>A0ABR6BSD0_9PSEU</name>
<evidence type="ECO:0000313" key="2">
    <source>
        <dbReference type="Proteomes" id="UP000517916"/>
    </source>
</evidence>
<comment type="caution">
    <text evidence="1">The sequence shown here is derived from an EMBL/GenBank/DDBJ whole genome shotgun (WGS) entry which is preliminary data.</text>
</comment>
<proteinExistence type="predicted"/>
<reference evidence="1 2" key="1">
    <citation type="submission" date="2020-08" db="EMBL/GenBank/DDBJ databases">
        <title>Genomic Encyclopedia of Archaeal and Bacterial Type Strains, Phase II (KMG-II): from individual species to whole genera.</title>
        <authorList>
            <person name="Goeker M."/>
        </authorList>
    </citation>
    <scope>NUCLEOTIDE SEQUENCE [LARGE SCALE GENOMIC DNA]</scope>
    <source>
        <strain evidence="1 2">DSM 43850</strain>
    </source>
</reference>
<accession>A0ABR6BSD0</accession>
<keyword evidence="2" id="KW-1185">Reference proteome</keyword>
<dbReference type="Proteomes" id="UP000517916">
    <property type="component" value="Unassembled WGS sequence"/>
</dbReference>